<dbReference type="AlphaFoldDB" id="A0A834HQT0"/>
<accession>A0A834HQT0</accession>
<organism evidence="2 3">
    <name type="scientific">Rhododendron simsii</name>
    <name type="common">Sims's rhododendron</name>
    <dbReference type="NCBI Taxonomy" id="118357"/>
    <lineage>
        <taxon>Eukaryota</taxon>
        <taxon>Viridiplantae</taxon>
        <taxon>Streptophyta</taxon>
        <taxon>Embryophyta</taxon>
        <taxon>Tracheophyta</taxon>
        <taxon>Spermatophyta</taxon>
        <taxon>Magnoliopsida</taxon>
        <taxon>eudicotyledons</taxon>
        <taxon>Gunneridae</taxon>
        <taxon>Pentapetalae</taxon>
        <taxon>asterids</taxon>
        <taxon>Ericales</taxon>
        <taxon>Ericaceae</taxon>
        <taxon>Ericoideae</taxon>
        <taxon>Rhodoreae</taxon>
        <taxon>Rhododendron</taxon>
    </lineage>
</organism>
<evidence type="ECO:0000313" key="3">
    <source>
        <dbReference type="Proteomes" id="UP000626092"/>
    </source>
</evidence>
<gene>
    <name evidence="2" type="ORF">RHSIM_Rhsim01G0150500</name>
</gene>
<feature type="region of interest" description="Disordered" evidence="1">
    <location>
        <begin position="1"/>
        <end position="42"/>
    </location>
</feature>
<evidence type="ECO:0000313" key="2">
    <source>
        <dbReference type="EMBL" id="KAF7152411.1"/>
    </source>
</evidence>
<proteinExistence type="predicted"/>
<name>A0A834HQT0_RHOSS</name>
<dbReference type="EMBL" id="WJXA01000001">
    <property type="protein sequence ID" value="KAF7152411.1"/>
    <property type="molecule type" value="Genomic_DNA"/>
</dbReference>
<evidence type="ECO:0000256" key="1">
    <source>
        <dbReference type="SAM" id="MobiDB-lite"/>
    </source>
</evidence>
<protein>
    <submittedName>
        <fullName evidence="2">Uncharacterized protein</fullName>
    </submittedName>
</protein>
<reference evidence="2" key="1">
    <citation type="submission" date="2019-11" db="EMBL/GenBank/DDBJ databases">
        <authorList>
            <person name="Liu Y."/>
            <person name="Hou J."/>
            <person name="Li T.-Q."/>
            <person name="Guan C.-H."/>
            <person name="Wu X."/>
            <person name="Wu H.-Z."/>
            <person name="Ling F."/>
            <person name="Zhang R."/>
            <person name="Shi X.-G."/>
            <person name="Ren J.-P."/>
            <person name="Chen E.-F."/>
            <person name="Sun J.-M."/>
        </authorList>
    </citation>
    <scope>NUCLEOTIDE SEQUENCE</scope>
    <source>
        <strain evidence="2">Adult_tree_wgs_1</strain>
        <tissue evidence="2">Leaves</tissue>
    </source>
</reference>
<feature type="region of interest" description="Disordered" evidence="1">
    <location>
        <begin position="64"/>
        <end position="106"/>
    </location>
</feature>
<dbReference type="Proteomes" id="UP000626092">
    <property type="component" value="Unassembled WGS sequence"/>
</dbReference>
<comment type="caution">
    <text evidence="2">The sequence shown here is derived from an EMBL/GenBank/DDBJ whole genome shotgun (WGS) entry which is preliminary data.</text>
</comment>
<dbReference type="OrthoDB" id="1918at2759"/>
<sequence>MPPPKPLRGFTFFGRGGDSANSRGGSKAVPPPSLNLHTDRDVYKPGDPVVVTIEIRNNSPSPGLECLTEFRGEGPISGRSDRLKLSPTSSISRSRTRGQFNAGVTD</sequence>
<keyword evidence="3" id="KW-1185">Reference proteome</keyword>